<dbReference type="PANTHER" id="PTHR34256">
    <property type="entry name" value="UPF0561 PROTEIN C2ORF68"/>
    <property type="match status" value="1"/>
</dbReference>
<comment type="similarity">
    <text evidence="1">Belongs to the UPF0561 family.</text>
</comment>
<dbReference type="OMA" id="GWSAMKS"/>
<dbReference type="PANTHER" id="PTHR34256:SF1">
    <property type="entry name" value="UPF0561 PROTEIN C2ORF68"/>
    <property type="match status" value="1"/>
</dbReference>
<evidence type="ECO:0000256" key="2">
    <source>
        <dbReference type="SAM" id="MobiDB-lite"/>
    </source>
</evidence>
<comment type="caution">
    <text evidence="3">The sequence shown here is derived from an EMBL/GenBank/DDBJ whole genome shotgun (WGS) entry which is preliminary data.</text>
</comment>
<organism evidence="3 4">
    <name type="scientific">Pocillopora damicornis</name>
    <name type="common">Cauliflower coral</name>
    <name type="synonym">Millepora damicornis</name>
    <dbReference type="NCBI Taxonomy" id="46731"/>
    <lineage>
        <taxon>Eukaryota</taxon>
        <taxon>Metazoa</taxon>
        <taxon>Cnidaria</taxon>
        <taxon>Anthozoa</taxon>
        <taxon>Hexacorallia</taxon>
        <taxon>Scleractinia</taxon>
        <taxon>Astrocoeniina</taxon>
        <taxon>Pocilloporidae</taxon>
        <taxon>Pocillopora</taxon>
    </lineage>
</organism>
<dbReference type="STRING" id="46731.A0A3M6TDQ3"/>
<feature type="compositionally biased region" description="Basic and acidic residues" evidence="2">
    <location>
        <begin position="1"/>
        <end position="21"/>
    </location>
</feature>
<feature type="region of interest" description="Disordered" evidence="2">
    <location>
        <begin position="45"/>
        <end position="111"/>
    </location>
</feature>
<dbReference type="AlphaFoldDB" id="A0A3M6TDQ3"/>
<feature type="compositionally biased region" description="Low complexity" evidence="2">
    <location>
        <begin position="87"/>
        <end position="100"/>
    </location>
</feature>
<dbReference type="Pfam" id="PF10573">
    <property type="entry name" value="UPF0561"/>
    <property type="match status" value="1"/>
</dbReference>
<feature type="region of interest" description="Disordered" evidence="2">
    <location>
        <begin position="1"/>
        <end position="24"/>
    </location>
</feature>
<gene>
    <name evidence="3" type="ORF">pdam_00015581</name>
</gene>
<sequence>MEKDDCEKMSTKGRETPRLNMEHGFIQSIIKNQVDRDEYDKEQKLLKLQNKPGGPSRRERPKRAAMQVYVPPHLRQKGTQKEKEQGTASKPTSTSPSAASKTEDWEAEEKPASEVAIQMKLEFVRQDGKVSKLDICEGEDLKKVVSSFGRANGLDARLRDALYHRISTALKERAV</sequence>
<keyword evidence="4" id="KW-1185">Reference proteome</keyword>
<feature type="compositionally biased region" description="Basic and acidic residues" evidence="2">
    <location>
        <begin position="101"/>
        <end position="111"/>
    </location>
</feature>
<evidence type="ECO:0000313" key="4">
    <source>
        <dbReference type="Proteomes" id="UP000275408"/>
    </source>
</evidence>
<dbReference type="EMBL" id="RCHS01003812">
    <property type="protein sequence ID" value="RMX39471.1"/>
    <property type="molecule type" value="Genomic_DNA"/>
</dbReference>
<accession>A0A3M6TDQ3</accession>
<protein>
    <submittedName>
        <fullName evidence="3">Uncharacterized protein</fullName>
    </submittedName>
</protein>
<evidence type="ECO:0000313" key="3">
    <source>
        <dbReference type="EMBL" id="RMX39471.1"/>
    </source>
</evidence>
<name>A0A3M6TDQ3_POCDA</name>
<reference evidence="3 4" key="1">
    <citation type="journal article" date="2018" name="Sci. Rep.">
        <title>Comparative analysis of the Pocillopora damicornis genome highlights role of immune system in coral evolution.</title>
        <authorList>
            <person name="Cunning R."/>
            <person name="Bay R.A."/>
            <person name="Gillette P."/>
            <person name="Baker A.C."/>
            <person name="Traylor-Knowles N."/>
        </authorList>
    </citation>
    <scope>NUCLEOTIDE SEQUENCE [LARGE SCALE GENOMIC DNA]</scope>
    <source>
        <strain evidence="3">RSMAS</strain>
        <tissue evidence="3">Whole animal</tissue>
    </source>
</reference>
<proteinExistence type="inferred from homology"/>
<dbReference type="InterPro" id="IPR018888">
    <property type="entry name" value="UPF0561"/>
</dbReference>
<dbReference type="OrthoDB" id="10033037at2759"/>
<evidence type="ECO:0000256" key="1">
    <source>
        <dbReference type="ARBA" id="ARBA00006905"/>
    </source>
</evidence>
<dbReference type="Proteomes" id="UP000275408">
    <property type="component" value="Unassembled WGS sequence"/>
</dbReference>